<accession>A0A9N9DXH7</accession>
<dbReference type="AlphaFoldDB" id="A0A9N9DXH7"/>
<dbReference type="Pfam" id="PF10441">
    <property type="entry name" value="Urb2"/>
    <property type="match status" value="1"/>
</dbReference>
<sequence>VCIEHREKVKSNNQPQYWIPLVDLSNLILEQSTQSLQCYIDATCKELCNNDSLGTNKNVKKFNSIDSLLRAFKVSMKFDNLLNDDGTRRRVLMQVLEKLVSFAYKLMSKKNELGDEDVVKTVLMVVSIVAESHNFLDEPNGKDIVEKIVSIFWGIFSVYSTREPTINGQAEKVTCQFIRSLSREHFQNVYESTHGILRKLILKPKPGDIDTVIILIDIMIRESKNANRLIVKKNLSLLISHLCNIDQCETSDNTIIRVLSIFTYLCTQRDFISLSLEIAGVTSTVHSLLSNYDSREQRNSASIFNSACDLLHAMFKYRRSEIMRTLPPVTAIIYILLNAFKRPSTSSLSSETLTFRTKLNISSLSGEVTIKSAQKLARLFAEIPQETTSASSTSEDNRTRSSELSKAFKKHVSFILIEYMKVLVEGIENKVKETLNIGLFSLMDLCTEHERDLVMSSLGRVAQTVFKEFWAEYVKEWKYTGKA</sequence>
<gene>
    <name evidence="2" type="ORF">POCULU_LOCUS9941</name>
</gene>
<protein>
    <submittedName>
        <fullName evidence="2">5977_t:CDS:1</fullName>
    </submittedName>
</protein>
<dbReference type="InterPro" id="IPR016024">
    <property type="entry name" value="ARM-type_fold"/>
</dbReference>
<dbReference type="GO" id="GO:0042254">
    <property type="term" value="P:ribosome biogenesis"/>
    <property type="evidence" value="ECO:0007669"/>
    <property type="project" value="TreeGrafter"/>
</dbReference>
<evidence type="ECO:0000259" key="1">
    <source>
        <dbReference type="Pfam" id="PF10441"/>
    </source>
</evidence>
<feature type="domain" description="Nucleolar 27S pre-rRNA processing Urb2/Npa2 C-terminal" evidence="1">
    <location>
        <begin position="258"/>
        <end position="482"/>
    </location>
</feature>
<evidence type="ECO:0000313" key="3">
    <source>
        <dbReference type="Proteomes" id="UP000789572"/>
    </source>
</evidence>
<dbReference type="InterPro" id="IPR052609">
    <property type="entry name" value="Ribosome_Biogenesis_Reg"/>
</dbReference>
<dbReference type="SUPFAM" id="SSF48371">
    <property type="entry name" value="ARM repeat"/>
    <property type="match status" value="1"/>
</dbReference>
<keyword evidence="3" id="KW-1185">Reference proteome</keyword>
<dbReference type="GO" id="GO:0005730">
    <property type="term" value="C:nucleolus"/>
    <property type="evidence" value="ECO:0007669"/>
    <property type="project" value="TreeGrafter"/>
</dbReference>
<dbReference type="InterPro" id="IPR018849">
    <property type="entry name" value="Urb2/Npa2_C"/>
</dbReference>
<dbReference type="Proteomes" id="UP000789572">
    <property type="component" value="Unassembled WGS sequence"/>
</dbReference>
<name>A0A9N9DXH7_9GLOM</name>
<dbReference type="PANTHER" id="PTHR15682:SF2">
    <property type="entry name" value="UNHEALTHY RIBOSOME BIOGENESIS PROTEIN 2 HOMOLOG"/>
    <property type="match status" value="1"/>
</dbReference>
<proteinExistence type="predicted"/>
<feature type="non-terminal residue" evidence="2">
    <location>
        <position position="1"/>
    </location>
</feature>
<dbReference type="PANTHER" id="PTHR15682">
    <property type="entry name" value="UNHEALTHY RIBOSOME BIOGENESIS PROTEIN 2 HOMOLOG"/>
    <property type="match status" value="1"/>
</dbReference>
<dbReference type="OrthoDB" id="160374at2759"/>
<comment type="caution">
    <text evidence="2">The sequence shown here is derived from an EMBL/GenBank/DDBJ whole genome shotgun (WGS) entry which is preliminary data.</text>
</comment>
<evidence type="ECO:0000313" key="2">
    <source>
        <dbReference type="EMBL" id="CAG8650872.1"/>
    </source>
</evidence>
<reference evidence="2" key="1">
    <citation type="submission" date="2021-06" db="EMBL/GenBank/DDBJ databases">
        <authorList>
            <person name="Kallberg Y."/>
            <person name="Tangrot J."/>
            <person name="Rosling A."/>
        </authorList>
    </citation>
    <scope>NUCLEOTIDE SEQUENCE</scope>
    <source>
        <strain evidence="2">IA702</strain>
    </source>
</reference>
<dbReference type="EMBL" id="CAJVPJ010004323">
    <property type="protein sequence ID" value="CAG8650872.1"/>
    <property type="molecule type" value="Genomic_DNA"/>
</dbReference>
<organism evidence="2 3">
    <name type="scientific">Paraglomus occultum</name>
    <dbReference type="NCBI Taxonomy" id="144539"/>
    <lineage>
        <taxon>Eukaryota</taxon>
        <taxon>Fungi</taxon>
        <taxon>Fungi incertae sedis</taxon>
        <taxon>Mucoromycota</taxon>
        <taxon>Glomeromycotina</taxon>
        <taxon>Glomeromycetes</taxon>
        <taxon>Paraglomerales</taxon>
        <taxon>Paraglomeraceae</taxon>
        <taxon>Paraglomus</taxon>
    </lineage>
</organism>